<evidence type="ECO:0000313" key="4">
    <source>
        <dbReference type="Proteomes" id="UP000324897"/>
    </source>
</evidence>
<dbReference type="Gene3D" id="3.80.10.10">
    <property type="entry name" value="Ribonuclease Inhibitor"/>
    <property type="match status" value="1"/>
</dbReference>
<dbReference type="PANTHER" id="PTHR32141:SF105">
    <property type="entry name" value="OS02G0178200 PROTEIN"/>
    <property type="match status" value="1"/>
</dbReference>
<gene>
    <name evidence="3" type="ORF">EJB05_54537</name>
</gene>
<feature type="domain" description="FBD" evidence="1">
    <location>
        <begin position="259"/>
        <end position="303"/>
    </location>
</feature>
<name>A0A5J9SM59_9POAL</name>
<feature type="non-terminal residue" evidence="3">
    <location>
        <position position="1"/>
    </location>
</feature>
<dbReference type="Proteomes" id="UP000324897">
    <property type="component" value="Unassembled WGS sequence"/>
</dbReference>
<dbReference type="Gramene" id="TVU00044">
    <property type="protein sequence ID" value="TVU00044"/>
    <property type="gene ID" value="EJB05_54537"/>
</dbReference>
<dbReference type="InterPro" id="IPR055411">
    <property type="entry name" value="LRR_FXL15/At3g58940/PEG3-like"/>
</dbReference>
<dbReference type="EMBL" id="RWGY01000639">
    <property type="protein sequence ID" value="TVU00044.1"/>
    <property type="molecule type" value="Genomic_DNA"/>
</dbReference>
<proteinExistence type="predicted"/>
<keyword evidence="4" id="KW-1185">Reference proteome</keyword>
<reference evidence="3 4" key="1">
    <citation type="journal article" date="2019" name="Sci. Rep.">
        <title>A high-quality genome of Eragrostis curvula grass provides insights into Poaceae evolution and supports new strategies to enhance forage quality.</title>
        <authorList>
            <person name="Carballo J."/>
            <person name="Santos B.A.C.M."/>
            <person name="Zappacosta D."/>
            <person name="Garbus I."/>
            <person name="Selva J.P."/>
            <person name="Gallo C.A."/>
            <person name="Diaz A."/>
            <person name="Albertini E."/>
            <person name="Caccamo M."/>
            <person name="Echenique V."/>
        </authorList>
    </citation>
    <scope>NUCLEOTIDE SEQUENCE [LARGE SCALE GENOMIC DNA]</scope>
    <source>
        <strain evidence="4">cv. Victoria</strain>
        <tissue evidence="3">Leaf</tissue>
    </source>
</reference>
<dbReference type="InterPro" id="IPR006566">
    <property type="entry name" value="FBD"/>
</dbReference>
<sequence>MSRLYWPAPGQLGFREGEAPPLLATKGVEELVFVNRPWPVRGLRLPTALFSCPSLRRLWLGAWMLPDTATLPRGSALPNLQELVLACVGMEDRDLDFVLAASPVLETLTIELRARLASHSLRCAHLCFSCLEEVAAVDTPILERLVIQRCWTGCRIGRKLGARVKIGNAPKLSTLGYLEPGVHVLEIGNTVIKPGTKVSPNTTVPSVRMLALQLHFKVRNEVKMLPSFLRCFPNVETLCVQSEVTHEPSGNLNSKFWKETGPIESVQSHLKTVVVREFQGEQSELDFLMYIAENARELKDLVLILKLGRYAAPEEVCHKLKALESANWASGGSKLRYLMSRLKDGEFAWCLKSGSNLSYGDPFILGLDWWGGY</sequence>
<dbReference type="OrthoDB" id="670520at2759"/>
<dbReference type="Pfam" id="PF24758">
    <property type="entry name" value="LRR_At5g56370"/>
    <property type="match status" value="1"/>
</dbReference>
<dbReference type="PANTHER" id="PTHR32141">
    <property type="match status" value="1"/>
</dbReference>
<evidence type="ECO:0000259" key="2">
    <source>
        <dbReference type="Pfam" id="PF24758"/>
    </source>
</evidence>
<dbReference type="Pfam" id="PF08387">
    <property type="entry name" value="FBD"/>
    <property type="match status" value="1"/>
</dbReference>
<dbReference type="InterPro" id="IPR055302">
    <property type="entry name" value="F-box_dom-containing"/>
</dbReference>
<feature type="domain" description="F-box/LRR-repeat protein 15/At3g58940/PEG3-like LRR" evidence="2">
    <location>
        <begin position="22"/>
        <end position="240"/>
    </location>
</feature>
<organism evidence="3 4">
    <name type="scientific">Eragrostis curvula</name>
    <name type="common">weeping love grass</name>
    <dbReference type="NCBI Taxonomy" id="38414"/>
    <lineage>
        <taxon>Eukaryota</taxon>
        <taxon>Viridiplantae</taxon>
        <taxon>Streptophyta</taxon>
        <taxon>Embryophyta</taxon>
        <taxon>Tracheophyta</taxon>
        <taxon>Spermatophyta</taxon>
        <taxon>Magnoliopsida</taxon>
        <taxon>Liliopsida</taxon>
        <taxon>Poales</taxon>
        <taxon>Poaceae</taxon>
        <taxon>PACMAD clade</taxon>
        <taxon>Chloridoideae</taxon>
        <taxon>Eragrostideae</taxon>
        <taxon>Eragrostidinae</taxon>
        <taxon>Eragrostis</taxon>
    </lineage>
</organism>
<dbReference type="AlphaFoldDB" id="A0A5J9SM59"/>
<comment type="caution">
    <text evidence="3">The sequence shown here is derived from an EMBL/GenBank/DDBJ whole genome shotgun (WGS) entry which is preliminary data.</text>
</comment>
<dbReference type="SUPFAM" id="SSF52047">
    <property type="entry name" value="RNI-like"/>
    <property type="match status" value="1"/>
</dbReference>
<evidence type="ECO:0000259" key="1">
    <source>
        <dbReference type="Pfam" id="PF08387"/>
    </source>
</evidence>
<protein>
    <submittedName>
        <fullName evidence="3">Uncharacterized protein</fullName>
    </submittedName>
</protein>
<accession>A0A5J9SM59</accession>
<dbReference type="InterPro" id="IPR032675">
    <property type="entry name" value="LRR_dom_sf"/>
</dbReference>
<evidence type="ECO:0000313" key="3">
    <source>
        <dbReference type="EMBL" id="TVU00044.1"/>
    </source>
</evidence>